<keyword evidence="2" id="KW-1185">Reference proteome</keyword>
<sequence>MRLVFWVPGNGGCLGFLAGIGLACEGNGGRLPGGAGATLVRLRGRLLLEGGLFMVVAWRCTTSLGYLSFHPPALDENRNG</sequence>
<organism evidence="1 2">
    <name type="scientific">Chaetomium fimeti</name>
    <dbReference type="NCBI Taxonomy" id="1854472"/>
    <lineage>
        <taxon>Eukaryota</taxon>
        <taxon>Fungi</taxon>
        <taxon>Dikarya</taxon>
        <taxon>Ascomycota</taxon>
        <taxon>Pezizomycotina</taxon>
        <taxon>Sordariomycetes</taxon>
        <taxon>Sordariomycetidae</taxon>
        <taxon>Sordariales</taxon>
        <taxon>Chaetomiaceae</taxon>
        <taxon>Chaetomium</taxon>
    </lineage>
</organism>
<dbReference type="AlphaFoldDB" id="A0AAE0HRE9"/>
<evidence type="ECO:0000313" key="1">
    <source>
        <dbReference type="EMBL" id="KAK3301343.1"/>
    </source>
</evidence>
<name>A0AAE0HRE9_9PEZI</name>
<reference evidence="1" key="2">
    <citation type="submission" date="2023-06" db="EMBL/GenBank/DDBJ databases">
        <authorList>
            <consortium name="Lawrence Berkeley National Laboratory"/>
            <person name="Haridas S."/>
            <person name="Hensen N."/>
            <person name="Bonometti L."/>
            <person name="Westerberg I."/>
            <person name="Brannstrom I.O."/>
            <person name="Guillou S."/>
            <person name="Cros-Aarteil S."/>
            <person name="Calhoun S."/>
            <person name="Kuo A."/>
            <person name="Mondo S."/>
            <person name="Pangilinan J."/>
            <person name="Riley R."/>
            <person name="Labutti K."/>
            <person name="Andreopoulos B."/>
            <person name="Lipzen A."/>
            <person name="Chen C."/>
            <person name="Yanf M."/>
            <person name="Daum C."/>
            <person name="Ng V."/>
            <person name="Clum A."/>
            <person name="Steindorff A."/>
            <person name="Ohm R."/>
            <person name="Martin F."/>
            <person name="Silar P."/>
            <person name="Natvig D."/>
            <person name="Lalanne C."/>
            <person name="Gautier V."/>
            <person name="Ament-Velasquez S.L."/>
            <person name="Kruys A."/>
            <person name="Hutchinson M.I."/>
            <person name="Powell A.J."/>
            <person name="Barry K."/>
            <person name="Miller A.N."/>
            <person name="Grigoriev I.V."/>
            <person name="Debuchy R."/>
            <person name="Gladieux P."/>
            <person name="Thoren M.H."/>
            <person name="Johannesson H."/>
        </authorList>
    </citation>
    <scope>NUCLEOTIDE SEQUENCE</scope>
    <source>
        <strain evidence="1">CBS 168.71</strain>
    </source>
</reference>
<reference evidence="1" key="1">
    <citation type="journal article" date="2023" name="Mol. Phylogenet. Evol.">
        <title>Genome-scale phylogeny and comparative genomics of the fungal order Sordariales.</title>
        <authorList>
            <person name="Hensen N."/>
            <person name="Bonometti L."/>
            <person name="Westerberg I."/>
            <person name="Brannstrom I.O."/>
            <person name="Guillou S."/>
            <person name="Cros-Aarteil S."/>
            <person name="Calhoun S."/>
            <person name="Haridas S."/>
            <person name="Kuo A."/>
            <person name="Mondo S."/>
            <person name="Pangilinan J."/>
            <person name="Riley R."/>
            <person name="LaButti K."/>
            <person name="Andreopoulos B."/>
            <person name="Lipzen A."/>
            <person name="Chen C."/>
            <person name="Yan M."/>
            <person name="Daum C."/>
            <person name="Ng V."/>
            <person name="Clum A."/>
            <person name="Steindorff A."/>
            <person name="Ohm R.A."/>
            <person name="Martin F."/>
            <person name="Silar P."/>
            <person name="Natvig D.O."/>
            <person name="Lalanne C."/>
            <person name="Gautier V."/>
            <person name="Ament-Velasquez S.L."/>
            <person name="Kruys A."/>
            <person name="Hutchinson M.I."/>
            <person name="Powell A.J."/>
            <person name="Barry K."/>
            <person name="Miller A.N."/>
            <person name="Grigoriev I.V."/>
            <person name="Debuchy R."/>
            <person name="Gladieux P."/>
            <person name="Hiltunen Thoren M."/>
            <person name="Johannesson H."/>
        </authorList>
    </citation>
    <scope>NUCLEOTIDE SEQUENCE</scope>
    <source>
        <strain evidence="1">CBS 168.71</strain>
    </source>
</reference>
<evidence type="ECO:0000313" key="2">
    <source>
        <dbReference type="Proteomes" id="UP001278766"/>
    </source>
</evidence>
<dbReference type="Proteomes" id="UP001278766">
    <property type="component" value="Unassembled WGS sequence"/>
</dbReference>
<dbReference type="EMBL" id="JAUEPN010000001">
    <property type="protein sequence ID" value="KAK3301343.1"/>
    <property type="molecule type" value="Genomic_DNA"/>
</dbReference>
<gene>
    <name evidence="1" type="ORF">B0H64DRAFT_383281</name>
</gene>
<protein>
    <submittedName>
        <fullName evidence="1">Uncharacterized protein</fullName>
    </submittedName>
</protein>
<dbReference type="PROSITE" id="PS51257">
    <property type="entry name" value="PROKAR_LIPOPROTEIN"/>
    <property type="match status" value="1"/>
</dbReference>
<accession>A0AAE0HRE9</accession>
<comment type="caution">
    <text evidence="1">The sequence shown here is derived from an EMBL/GenBank/DDBJ whole genome shotgun (WGS) entry which is preliminary data.</text>
</comment>
<dbReference type="GeneID" id="87839886"/>
<proteinExistence type="predicted"/>
<dbReference type="RefSeq" id="XP_062664857.1">
    <property type="nucleotide sequence ID" value="XM_062802938.1"/>
</dbReference>